<dbReference type="GeneID" id="5970700"/>
<name>Q0UY91_PHANO</name>
<dbReference type="AlphaFoldDB" id="Q0UY91"/>
<dbReference type="Proteomes" id="UP000001055">
    <property type="component" value="Unassembled WGS sequence"/>
</dbReference>
<dbReference type="HOGENOM" id="CLU_2574653_0_0_1"/>
<dbReference type="RefSeq" id="XP_001793843.1">
    <property type="nucleotide sequence ID" value="XM_001793791.1"/>
</dbReference>
<evidence type="ECO:0000313" key="2">
    <source>
        <dbReference type="Proteomes" id="UP000001055"/>
    </source>
</evidence>
<evidence type="ECO:0000313" key="1">
    <source>
        <dbReference type="EMBL" id="EAT90004.1"/>
    </source>
</evidence>
<proteinExistence type="predicted"/>
<organism evidence="1 2">
    <name type="scientific">Phaeosphaeria nodorum (strain SN15 / ATCC MYA-4574 / FGSC 10173)</name>
    <name type="common">Glume blotch fungus</name>
    <name type="synonym">Parastagonospora nodorum</name>
    <dbReference type="NCBI Taxonomy" id="321614"/>
    <lineage>
        <taxon>Eukaryota</taxon>
        <taxon>Fungi</taxon>
        <taxon>Dikarya</taxon>
        <taxon>Ascomycota</taxon>
        <taxon>Pezizomycotina</taxon>
        <taxon>Dothideomycetes</taxon>
        <taxon>Pleosporomycetidae</taxon>
        <taxon>Pleosporales</taxon>
        <taxon>Pleosporineae</taxon>
        <taxon>Phaeosphaeriaceae</taxon>
        <taxon>Parastagonospora</taxon>
    </lineage>
</organism>
<sequence length="81" mass="8691">MHHRDLTLRQILEKANPAPPPESLAMFLPGWGSRSPAEPRSGLAHDVVGLGPLVPLLRFALLFAELSGFSLSPLAGLVNLE</sequence>
<dbReference type="KEGG" id="pno:SNOG_03273"/>
<dbReference type="InParanoid" id="Q0UY91"/>
<gene>
    <name evidence="1" type="ORF">SNOG_03273</name>
</gene>
<protein>
    <submittedName>
        <fullName evidence="1">Uncharacterized protein</fullName>
    </submittedName>
</protein>
<reference evidence="2" key="1">
    <citation type="journal article" date="2007" name="Plant Cell">
        <title>Dothideomycete-plant interactions illuminated by genome sequencing and EST analysis of the wheat pathogen Stagonospora nodorum.</title>
        <authorList>
            <person name="Hane J.K."/>
            <person name="Lowe R.G."/>
            <person name="Solomon P.S."/>
            <person name="Tan K.C."/>
            <person name="Schoch C.L."/>
            <person name="Spatafora J.W."/>
            <person name="Crous P.W."/>
            <person name="Kodira C."/>
            <person name="Birren B.W."/>
            <person name="Galagan J.E."/>
            <person name="Torriani S.F."/>
            <person name="McDonald B.A."/>
            <person name="Oliver R.P."/>
        </authorList>
    </citation>
    <scope>NUCLEOTIDE SEQUENCE [LARGE SCALE GENOMIC DNA]</scope>
    <source>
        <strain evidence="2">SN15 / ATCC MYA-4574 / FGSC 10173</strain>
    </source>
</reference>
<dbReference type="EMBL" id="CH445328">
    <property type="protein sequence ID" value="EAT90004.1"/>
    <property type="molecule type" value="Genomic_DNA"/>
</dbReference>
<accession>Q0UY91</accession>